<evidence type="ECO:0000256" key="2">
    <source>
        <dbReference type="ARBA" id="ARBA00022448"/>
    </source>
</evidence>
<dbReference type="Proteomes" id="UP000030351">
    <property type="component" value="Unassembled WGS sequence"/>
</dbReference>
<dbReference type="Pfam" id="PF19300">
    <property type="entry name" value="BPD_transp_1_N"/>
    <property type="match status" value="1"/>
</dbReference>
<dbReference type="eggNOG" id="COG0601">
    <property type="taxonomic scope" value="Bacteria"/>
</dbReference>
<keyword evidence="3" id="KW-1003">Cell membrane</keyword>
<evidence type="ECO:0000313" key="10">
    <source>
        <dbReference type="EMBL" id="KGT96071.1"/>
    </source>
</evidence>
<dbReference type="RefSeq" id="WP_034887133.1">
    <property type="nucleotide sequence ID" value="NZ_JRUQ01000003.1"/>
</dbReference>
<feature type="domain" description="ABC transmembrane type-1" evidence="9">
    <location>
        <begin position="103"/>
        <end position="318"/>
    </location>
</feature>
<evidence type="ECO:0000256" key="5">
    <source>
        <dbReference type="ARBA" id="ARBA00022692"/>
    </source>
</evidence>
<protein>
    <submittedName>
        <fullName evidence="10">ABC transporter permease</fullName>
    </submittedName>
</protein>
<name>A0A0A3ZEM2_9GAMM</name>
<keyword evidence="6 8" id="KW-1133">Transmembrane helix</keyword>
<proteinExistence type="inferred from homology"/>
<sequence length="331" mass="36163">MKPSRFKLHPLLARLLQALPVAFMVIILNFFLLKSVPGDLADVIAGEAGAATPEFMAQLRSQFGSDQPLMIQFFSYLKNVLSFDLGWSFRYSESVTQLIAERLSSTLLLMGVALLIAVMLGTMLGVIAAVTRRTVVERFIGLIATLGFAMPVFWLGLMVVVVFTVKLGWLPSSGDSTMGADLSGFARFWDVTRHLLMPAGCLAFSYLALYIRLMQESVRGVALQDFVRTARAKGCSRFRLIWRHIIPNALLPVVTLTGLQFGAMLSGSVTIETVFAWPGLGQLALSAVSTRDVNLLLGILFVTSLFVVVVNLLTELVHAALDPRSRSGGHL</sequence>
<feature type="transmembrane region" description="Helical" evidence="8">
    <location>
        <begin position="195"/>
        <end position="213"/>
    </location>
</feature>
<feature type="transmembrane region" description="Helical" evidence="8">
    <location>
        <begin position="12"/>
        <end position="33"/>
    </location>
</feature>
<evidence type="ECO:0000256" key="3">
    <source>
        <dbReference type="ARBA" id="ARBA00022475"/>
    </source>
</evidence>
<dbReference type="Pfam" id="PF00528">
    <property type="entry name" value="BPD_transp_1"/>
    <property type="match status" value="1"/>
</dbReference>
<dbReference type="InterPro" id="IPR035906">
    <property type="entry name" value="MetI-like_sf"/>
</dbReference>
<feature type="transmembrane region" description="Helical" evidence="8">
    <location>
        <begin position="249"/>
        <end position="275"/>
    </location>
</feature>
<evidence type="ECO:0000256" key="6">
    <source>
        <dbReference type="ARBA" id="ARBA00022989"/>
    </source>
</evidence>
<keyword evidence="5 8" id="KW-0812">Transmembrane</keyword>
<evidence type="ECO:0000256" key="1">
    <source>
        <dbReference type="ARBA" id="ARBA00004429"/>
    </source>
</evidence>
<accession>A0A0A3ZEM2</accession>
<keyword evidence="2 8" id="KW-0813">Transport</keyword>
<reference evidence="10 11" key="1">
    <citation type="submission" date="2014-10" db="EMBL/GenBank/DDBJ databases">
        <title>Genome sequence of Erwinia typographi M043b.</title>
        <authorList>
            <person name="Chan K.-G."/>
            <person name="Tan W.-S."/>
        </authorList>
    </citation>
    <scope>NUCLEOTIDE SEQUENCE [LARGE SCALE GENOMIC DNA]</scope>
    <source>
        <strain evidence="10 11">M043b</strain>
    </source>
</reference>
<dbReference type="SUPFAM" id="SSF161098">
    <property type="entry name" value="MetI-like"/>
    <property type="match status" value="1"/>
</dbReference>
<keyword evidence="4" id="KW-0997">Cell inner membrane</keyword>
<dbReference type="CDD" id="cd06261">
    <property type="entry name" value="TM_PBP2"/>
    <property type="match status" value="1"/>
</dbReference>
<dbReference type="GO" id="GO:0005886">
    <property type="term" value="C:plasma membrane"/>
    <property type="evidence" value="ECO:0007669"/>
    <property type="project" value="UniProtKB-SubCell"/>
</dbReference>
<evidence type="ECO:0000259" key="9">
    <source>
        <dbReference type="PROSITE" id="PS50928"/>
    </source>
</evidence>
<dbReference type="PANTHER" id="PTHR43163:SF9">
    <property type="entry name" value="ABC TRANSPORTER PERMEASE PROTEIN"/>
    <property type="match status" value="1"/>
</dbReference>
<dbReference type="EMBL" id="JRUQ01000003">
    <property type="protein sequence ID" value="KGT96071.1"/>
    <property type="molecule type" value="Genomic_DNA"/>
</dbReference>
<comment type="caution">
    <text evidence="10">The sequence shown here is derived from an EMBL/GenBank/DDBJ whole genome shotgun (WGS) entry which is preliminary data.</text>
</comment>
<comment type="subcellular location">
    <subcellularLocation>
        <location evidence="1">Cell inner membrane</location>
        <topology evidence="1">Multi-pass membrane protein</topology>
    </subcellularLocation>
    <subcellularLocation>
        <location evidence="8">Cell membrane</location>
        <topology evidence="8">Multi-pass membrane protein</topology>
    </subcellularLocation>
</comment>
<dbReference type="PANTHER" id="PTHR43163">
    <property type="entry name" value="DIPEPTIDE TRANSPORT SYSTEM PERMEASE PROTEIN DPPB-RELATED"/>
    <property type="match status" value="1"/>
</dbReference>
<evidence type="ECO:0000256" key="4">
    <source>
        <dbReference type="ARBA" id="ARBA00022519"/>
    </source>
</evidence>
<feature type="transmembrane region" description="Helical" evidence="8">
    <location>
        <begin position="107"/>
        <end position="130"/>
    </location>
</feature>
<dbReference type="Gene3D" id="1.10.3720.10">
    <property type="entry name" value="MetI-like"/>
    <property type="match status" value="1"/>
</dbReference>
<keyword evidence="7 8" id="KW-0472">Membrane</keyword>
<evidence type="ECO:0000256" key="7">
    <source>
        <dbReference type="ARBA" id="ARBA00023136"/>
    </source>
</evidence>
<dbReference type="InterPro" id="IPR045621">
    <property type="entry name" value="BPD_transp_1_N"/>
</dbReference>
<dbReference type="GO" id="GO:0055085">
    <property type="term" value="P:transmembrane transport"/>
    <property type="evidence" value="ECO:0007669"/>
    <property type="project" value="InterPro"/>
</dbReference>
<comment type="similarity">
    <text evidence="8">Belongs to the binding-protein-dependent transport system permease family.</text>
</comment>
<keyword evidence="11" id="KW-1185">Reference proteome</keyword>
<evidence type="ECO:0000256" key="8">
    <source>
        <dbReference type="RuleBase" id="RU363032"/>
    </source>
</evidence>
<feature type="transmembrane region" description="Helical" evidence="8">
    <location>
        <begin position="142"/>
        <end position="165"/>
    </location>
</feature>
<dbReference type="InterPro" id="IPR000515">
    <property type="entry name" value="MetI-like"/>
</dbReference>
<dbReference type="AlphaFoldDB" id="A0A0A3ZEM2"/>
<organism evidence="10 11">
    <name type="scientific">Erwinia typographi</name>
    <dbReference type="NCBI Taxonomy" id="371042"/>
    <lineage>
        <taxon>Bacteria</taxon>
        <taxon>Pseudomonadati</taxon>
        <taxon>Pseudomonadota</taxon>
        <taxon>Gammaproteobacteria</taxon>
        <taxon>Enterobacterales</taxon>
        <taxon>Erwiniaceae</taxon>
        <taxon>Erwinia</taxon>
    </lineage>
</organism>
<gene>
    <name evidence="10" type="ORF">NG99_00120</name>
</gene>
<dbReference type="STRING" id="371042.NG99_00120"/>
<evidence type="ECO:0000313" key="11">
    <source>
        <dbReference type="Proteomes" id="UP000030351"/>
    </source>
</evidence>
<feature type="transmembrane region" description="Helical" evidence="8">
    <location>
        <begin position="295"/>
        <end position="317"/>
    </location>
</feature>
<dbReference type="PROSITE" id="PS50928">
    <property type="entry name" value="ABC_TM1"/>
    <property type="match status" value="1"/>
</dbReference>